<proteinExistence type="predicted"/>
<dbReference type="EMBL" id="NEXL01000041">
    <property type="protein sequence ID" value="PSO01865.1"/>
    <property type="molecule type" value="Genomic_DNA"/>
</dbReference>
<dbReference type="Proteomes" id="UP000240925">
    <property type="component" value="Unassembled WGS sequence"/>
</dbReference>
<evidence type="ECO:0000313" key="1">
    <source>
        <dbReference type="EMBL" id="PSO01865.1"/>
    </source>
</evidence>
<evidence type="ECO:0000313" key="2">
    <source>
        <dbReference type="Proteomes" id="UP000240925"/>
    </source>
</evidence>
<organism evidence="1 2">
    <name type="scientific">Candidatus Marsarchaeota G2 archaeon ECH_B_SAG-E12</name>
    <dbReference type="NCBI Taxonomy" id="1978164"/>
    <lineage>
        <taxon>Archaea</taxon>
        <taxon>Candidatus Marsarchaeota</taxon>
        <taxon>Candidatus Marsarchaeota group 2</taxon>
    </lineage>
</organism>
<protein>
    <submittedName>
        <fullName evidence="1">Uncharacterized protein</fullName>
    </submittedName>
</protein>
<accession>A0A2R6BTA6</accession>
<gene>
    <name evidence="1" type="ORF">B9Q10_01970</name>
</gene>
<comment type="caution">
    <text evidence="1">The sequence shown here is derived from an EMBL/GenBank/DDBJ whole genome shotgun (WGS) entry which is preliminary data.</text>
</comment>
<sequence>MTIALYHVTITLNLSIHLVSLDFSNSALNSSTYAKAFKSVMLMRCDSRYAKLGQAYFSISKQLKGRNKGVGRS</sequence>
<reference evidence="1 2" key="1">
    <citation type="submission" date="2017-04" db="EMBL/GenBank/DDBJ databases">
        <title>Novel microbial lineages endemic to geothermal iron-oxide mats fill important gaps in the evolutionary history of Archaea.</title>
        <authorList>
            <person name="Jay Z.J."/>
            <person name="Beam J.P."/>
            <person name="Dlakic M."/>
            <person name="Rusch D.B."/>
            <person name="Kozubal M.A."/>
            <person name="Inskeep W.P."/>
        </authorList>
    </citation>
    <scope>NUCLEOTIDE SEQUENCE [LARGE SCALE GENOMIC DNA]</scope>
    <source>
        <strain evidence="1">ECH_B_SAG-E12</strain>
    </source>
</reference>
<name>A0A2R6BTA6_9ARCH</name>
<dbReference type="AlphaFoldDB" id="A0A2R6BTA6"/>